<evidence type="ECO:0000313" key="2">
    <source>
        <dbReference type="EMBL" id="TNC73459.1"/>
    </source>
</evidence>
<dbReference type="RefSeq" id="WP_139080782.1">
    <property type="nucleotide sequence ID" value="NZ_VDFV01000004.1"/>
</dbReference>
<feature type="compositionally biased region" description="Basic and acidic residues" evidence="1">
    <location>
        <begin position="38"/>
        <end position="47"/>
    </location>
</feature>
<dbReference type="InterPro" id="IPR041374">
    <property type="entry name" value="BaeRF_family12"/>
</dbReference>
<sequence>MMQLENGTWVLVLDGSKALILENITDGQDPNLRVVRKEENEAPDNKGESTTGPAQQGIRRQLDASDYHELTEQGFAEEMAEWLYKAAHRGRFRQIVLVAPDKVIGTLRQKLHKEVADKVVGEVHKTLTGHPVDQIERIVAQELATS</sequence>
<dbReference type="AlphaFoldDB" id="A0A5C4NM19"/>
<evidence type="ECO:0000313" key="3">
    <source>
        <dbReference type="Proteomes" id="UP000305709"/>
    </source>
</evidence>
<name>A0A5C4NM19_9RHOB</name>
<proteinExistence type="predicted"/>
<reference evidence="2 3" key="1">
    <citation type="submission" date="2019-06" db="EMBL/GenBank/DDBJ databases">
        <authorList>
            <person name="Jiang L."/>
        </authorList>
    </citation>
    <scope>NUCLEOTIDE SEQUENCE [LARGE SCALE GENOMIC DNA]</scope>
    <source>
        <strain evidence="2 3">YIM 48858</strain>
    </source>
</reference>
<comment type="caution">
    <text evidence="2">The sequence shown here is derived from an EMBL/GenBank/DDBJ whole genome shotgun (WGS) entry which is preliminary data.</text>
</comment>
<keyword evidence="3" id="KW-1185">Reference proteome</keyword>
<dbReference type="OrthoDB" id="9812459at2"/>
<organism evidence="2 3">
    <name type="scientific">Rubellimicrobium roseum</name>
    <dbReference type="NCBI Taxonomy" id="687525"/>
    <lineage>
        <taxon>Bacteria</taxon>
        <taxon>Pseudomonadati</taxon>
        <taxon>Pseudomonadota</taxon>
        <taxon>Alphaproteobacteria</taxon>
        <taxon>Rhodobacterales</taxon>
        <taxon>Roseobacteraceae</taxon>
        <taxon>Rubellimicrobium</taxon>
    </lineage>
</organism>
<feature type="region of interest" description="Disordered" evidence="1">
    <location>
        <begin position="38"/>
        <end position="59"/>
    </location>
</feature>
<accession>A0A5C4NM19</accession>
<dbReference type="Pfam" id="PF18856">
    <property type="entry name" value="baeRF_family12"/>
    <property type="match status" value="1"/>
</dbReference>
<evidence type="ECO:0000256" key="1">
    <source>
        <dbReference type="SAM" id="MobiDB-lite"/>
    </source>
</evidence>
<protein>
    <submittedName>
        <fullName evidence="2">Host attachment protein</fullName>
    </submittedName>
</protein>
<gene>
    <name evidence="2" type="ORF">FHG71_06350</name>
</gene>
<dbReference type="EMBL" id="VDFV01000004">
    <property type="protein sequence ID" value="TNC73459.1"/>
    <property type="molecule type" value="Genomic_DNA"/>
</dbReference>
<dbReference type="Proteomes" id="UP000305709">
    <property type="component" value="Unassembled WGS sequence"/>
</dbReference>